<evidence type="ECO:0008006" key="3">
    <source>
        <dbReference type="Google" id="ProtNLM"/>
    </source>
</evidence>
<reference evidence="1 2" key="1">
    <citation type="submission" date="2016-11" db="EMBL/GenBank/DDBJ databases">
        <authorList>
            <person name="Jaros S."/>
            <person name="Januszkiewicz K."/>
            <person name="Wedrychowicz H."/>
        </authorList>
    </citation>
    <scope>NUCLEOTIDE SEQUENCE [LARGE SCALE GENOMIC DNA]</scope>
    <source>
        <strain evidence="1 2">DSM 14214</strain>
    </source>
</reference>
<sequence>MKRGIALLAVLVFLSCTAAGYLYIQRIQEPEVQEEHIEQTEPVAKEEAVIGENAEIVYQYYYTEDQRTAEQVEPVQNYLLGLNLAQVRSIYDGWQVVFFSPDKVILRSTVEGRSDESFLLGEQDGMLAVFREDADGKITLYECTDVPLSVLPEIERQQIQEGVRILGEDNLARVLADYMS</sequence>
<evidence type="ECO:0000313" key="2">
    <source>
        <dbReference type="Proteomes" id="UP000183975"/>
    </source>
</evidence>
<dbReference type="PROSITE" id="PS51257">
    <property type="entry name" value="PROKAR_LIPOPROTEIN"/>
    <property type="match status" value="1"/>
</dbReference>
<dbReference type="AlphaFoldDB" id="A0A1M6VFT8"/>
<dbReference type="GeneID" id="78176185"/>
<proteinExistence type="predicted"/>
<protein>
    <recommendedName>
        <fullName evidence="3">BofC C-terminal domain-containing protein</fullName>
    </recommendedName>
</protein>
<dbReference type="OrthoDB" id="1912898at2"/>
<dbReference type="RefSeq" id="WP_072852054.1">
    <property type="nucleotide sequence ID" value="NZ_FRAH01000046.1"/>
</dbReference>
<evidence type="ECO:0000313" key="1">
    <source>
        <dbReference type="EMBL" id="SHK80241.1"/>
    </source>
</evidence>
<name>A0A1M6VFT8_9FIRM</name>
<dbReference type="EMBL" id="FRAH01000046">
    <property type="protein sequence ID" value="SHK80241.1"/>
    <property type="molecule type" value="Genomic_DNA"/>
</dbReference>
<gene>
    <name evidence="1" type="ORF">SAMN02745138_02367</name>
</gene>
<keyword evidence="2" id="KW-1185">Reference proteome</keyword>
<accession>A0A1M6VFT8</accession>
<organism evidence="1 2">
    <name type="scientific">Anaerotignum lactatifermentans DSM 14214</name>
    <dbReference type="NCBI Taxonomy" id="1121323"/>
    <lineage>
        <taxon>Bacteria</taxon>
        <taxon>Bacillati</taxon>
        <taxon>Bacillota</taxon>
        <taxon>Clostridia</taxon>
        <taxon>Lachnospirales</taxon>
        <taxon>Anaerotignaceae</taxon>
        <taxon>Anaerotignum</taxon>
    </lineage>
</organism>
<dbReference type="Proteomes" id="UP000183975">
    <property type="component" value="Unassembled WGS sequence"/>
</dbReference>